<dbReference type="InParanoid" id="U5FRB2"/>
<accession>U5FRB2</accession>
<proteinExistence type="predicted"/>
<reference evidence="1 2" key="1">
    <citation type="journal article" date="2006" name="Science">
        <title>The genome of black cottonwood, Populus trichocarpa (Torr. &amp; Gray).</title>
        <authorList>
            <person name="Tuskan G.A."/>
            <person name="Difazio S."/>
            <person name="Jansson S."/>
            <person name="Bohlmann J."/>
            <person name="Grigoriev I."/>
            <person name="Hellsten U."/>
            <person name="Putnam N."/>
            <person name="Ralph S."/>
            <person name="Rombauts S."/>
            <person name="Salamov A."/>
            <person name="Schein J."/>
            <person name="Sterck L."/>
            <person name="Aerts A."/>
            <person name="Bhalerao R.R."/>
            <person name="Bhalerao R.P."/>
            <person name="Blaudez D."/>
            <person name="Boerjan W."/>
            <person name="Brun A."/>
            <person name="Brunner A."/>
            <person name="Busov V."/>
            <person name="Campbell M."/>
            <person name="Carlson J."/>
            <person name="Chalot M."/>
            <person name="Chapman J."/>
            <person name="Chen G.L."/>
            <person name="Cooper D."/>
            <person name="Coutinho P.M."/>
            <person name="Couturier J."/>
            <person name="Covert S."/>
            <person name="Cronk Q."/>
            <person name="Cunningham R."/>
            <person name="Davis J."/>
            <person name="Degroeve S."/>
            <person name="Dejardin A."/>
            <person name="Depamphilis C."/>
            <person name="Detter J."/>
            <person name="Dirks B."/>
            <person name="Dubchak I."/>
            <person name="Duplessis S."/>
            <person name="Ehlting J."/>
            <person name="Ellis B."/>
            <person name="Gendler K."/>
            <person name="Goodstein D."/>
            <person name="Gribskov M."/>
            <person name="Grimwood J."/>
            <person name="Groover A."/>
            <person name="Gunter L."/>
            <person name="Hamberger B."/>
            <person name="Heinze B."/>
            <person name="Helariutta Y."/>
            <person name="Henrissat B."/>
            <person name="Holligan D."/>
            <person name="Holt R."/>
            <person name="Huang W."/>
            <person name="Islam-Faridi N."/>
            <person name="Jones S."/>
            <person name="Jones-Rhoades M."/>
            <person name="Jorgensen R."/>
            <person name="Joshi C."/>
            <person name="Kangasjarvi J."/>
            <person name="Karlsson J."/>
            <person name="Kelleher C."/>
            <person name="Kirkpatrick R."/>
            <person name="Kirst M."/>
            <person name="Kohler A."/>
            <person name="Kalluri U."/>
            <person name="Larimer F."/>
            <person name="Leebens-Mack J."/>
            <person name="Leple J.C."/>
            <person name="Locascio P."/>
            <person name="Lou Y."/>
            <person name="Lucas S."/>
            <person name="Martin F."/>
            <person name="Montanini B."/>
            <person name="Napoli C."/>
            <person name="Nelson D.R."/>
            <person name="Nelson C."/>
            <person name="Nieminen K."/>
            <person name="Nilsson O."/>
            <person name="Pereda V."/>
            <person name="Peter G."/>
            <person name="Philippe R."/>
            <person name="Pilate G."/>
            <person name="Poliakov A."/>
            <person name="Razumovskaya J."/>
            <person name="Richardson P."/>
            <person name="Rinaldi C."/>
            <person name="Ritland K."/>
            <person name="Rouze P."/>
            <person name="Ryaboy D."/>
            <person name="Schmutz J."/>
            <person name="Schrader J."/>
            <person name="Segerman B."/>
            <person name="Shin H."/>
            <person name="Siddiqui A."/>
            <person name="Sterky F."/>
            <person name="Terry A."/>
            <person name="Tsai C.J."/>
            <person name="Uberbacher E."/>
            <person name="Unneberg P."/>
            <person name="Vahala J."/>
            <person name="Wall K."/>
            <person name="Wessler S."/>
            <person name="Yang G."/>
            <person name="Yin T."/>
            <person name="Douglas C."/>
            <person name="Marra M."/>
            <person name="Sandberg G."/>
            <person name="Van de Peer Y."/>
            <person name="Rokhsar D."/>
        </authorList>
    </citation>
    <scope>NUCLEOTIDE SEQUENCE [LARGE SCALE GENOMIC DNA]</scope>
    <source>
        <strain evidence="2">cv. Nisqually</strain>
    </source>
</reference>
<evidence type="ECO:0000313" key="2">
    <source>
        <dbReference type="Proteomes" id="UP000006729"/>
    </source>
</evidence>
<dbReference type="HOGENOM" id="CLU_2562640_0_0_1"/>
<protein>
    <submittedName>
        <fullName evidence="1">Uncharacterized protein</fullName>
    </submittedName>
</protein>
<keyword evidence="2" id="KW-1185">Reference proteome</keyword>
<dbReference type="AlphaFoldDB" id="U5FRB2"/>
<dbReference type="Proteomes" id="UP000006729">
    <property type="component" value="Chromosome 15"/>
</dbReference>
<name>U5FRB2_POPTR</name>
<sequence>MPSLIIKLADLFLHEKLVSAGPERHASHVLGEANLPCSLFIIEVLVGPLLNLFLWLAKMGGGNPELVVAVYLGEKWWGTLPL</sequence>
<organism evidence="1 2">
    <name type="scientific">Populus trichocarpa</name>
    <name type="common">Western balsam poplar</name>
    <name type="synonym">Populus balsamifera subsp. trichocarpa</name>
    <dbReference type="NCBI Taxonomy" id="3694"/>
    <lineage>
        <taxon>Eukaryota</taxon>
        <taxon>Viridiplantae</taxon>
        <taxon>Streptophyta</taxon>
        <taxon>Embryophyta</taxon>
        <taxon>Tracheophyta</taxon>
        <taxon>Spermatophyta</taxon>
        <taxon>Magnoliopsida</taxon>
        <taxon>eudicotyledons</taxon>
        <taxon>Gunneridae</taxon>
        <taxon>Pentapetalae</taxon>
        <taxon>rosids</taxon>
        <taxon>fabids</taxon>
        <taxon>Malpighiales</taxon>
        <taxon>Salicaceae</taxon>
        <taxon>Saliceae</taxon>
        <taxon>Populus</taxon>
    </lineage>
</organism>
<gene>
    <name evidence="1" type="ORF">POPTR_015G009800</name>
</gene>
<dbReference type="EMBL" id="CM009304">
    <property type="protein sequence ID" value="PNS99775.1"/>
    <property type="molecule type" value="Genomic_DNA"/>
</dbReference>
<evidence type="ECO:0000313" key="1">
    <source>
        <dbReference type="EMBL" id="PNS99775.1"/>
    </source>
</evidence>